<evidence type="ECO:0000313" key="1">
    <source>
        <dbReference type="EMBL" id="SUO93926.1"/>
    </source>
</evidence>
<gene>
    <name evidence="1" type="ORF">NCTC13337_00466</name>
</gene>
<protein>
    <submittedName>
        <fullName evidence="1">Uncharacterized protein</fullName>
    </submittedName>
</protein>
<organism evidence="1 2">
    <name type="scientific">Suttonella ornithocola</name>
    <dbReference type="NCBI Taxonomy" id="279832"/>
    <lineage>
        <taxon>Bacteria</taxon>
        <taxon>Pseudomonadati</taxon>
        <taxon>Pseudomonadota</taxon>
        <taxon>Gammaproteobacteria</taxon>
        <taxon>Cardiobacteriales</taxon>
        <taxon>Cardiobacteriaceae</taxon>
        <taxon>Suttonella</taxon>
    </lineage>
</organism>
<keyword evidence="2" id="KW-1185">Reference proteome</keyword>
<evidence type="ECO:0000313" key="2">
    <source>
        <dbReference type="Proteomes" id="UP000254601"/>
    </source>
</evidence>
<sequence length="200" mass="22823">MQTKQYSIHFMPKNLLTLLFSILWIGLTDFEQTSSTAVETQSTTAFQHSDTLDKITYYNTHQTTPDQSQIWEIYAHSKDGTELRIPTTNSPSGRNFPAISHLIFSTEVKITENIHTNINSKVTLICGSDQGKHNKVIFLSDTLPIGSIDFREESVKFTKKENGGYYAEIYQYRFDIELDIANGPMLLIRKTPNTPSELHQ</sequence>
<dbReference type="Proteomes" id="UP000254601">
    <property type="component" value="Unassembled WGS sequence"/>
</dbReference>
<reference evidence="1 2" key="1">
    <citation type="submission" date="2018-06" db="EMBL/GenBank/DDBJ databases">
        <authorList>
            <consortium name="Pathogen Informatics"/>
            <person name="Doyle S."/>
        </authorList>
    </citation>
    <scope>NUCLEOTIDE SEQUENCE [LARGE SCALE GENOMIC DNA]</scope>
    <source>
        <strain evidence="1 2">NCTC13337</strain>
    </source>
</reference>
<dbReference type="EMBL" id="UHIC01000001">
    <property type="protein sequence ID" value="SUO93926.1"/>
    <property type="molecule type" value="Genomic_DNA"/>
</dbReference>
<dbReference type="RefSeq" id="WP_072577559.1">
    <property type="nucleotide sequence ID" value="NZ_LWHB01000203.1"/>
</dbReference>
<name>A0A380MPG0_9GAMM</name>
<accession>A0A380MPG0</accession>
<proteinExistence type="predicted"/>
<dbReference type="AlphaFoldDB" id="A0A380MPG0"/>